<protein>
    <submittedName>
        <fullName evidence="1">Transmembrane signal receptor</fullName>
    </submittedName>
</protein>
<evidence type="ECO:0000313" key="2">
    <source>
        <dbReference type="Proteomes" id="UP001454036"/>
    </source>
</evidence>
<evidence type="ECO:0000313" key="1">
    <source>
        <dbReference type="EMBL" id="GAA0184336.1"/>
    </source>
</evidence>
<dbReference type="PANTHER" id="PTHR11439">
    <property type="entry name" value="GAG-POL-RELATED RETROTRANSPOSON"/>
    <property type="match status" value="1"/>
</dbReference>
<comment type="caution">
    <text evidence="1">The sequence shown here is derived from an EMBL/GenBank/DDBJ whole genome shotgun (WGS) entry which is preliminary data.</text>
</comment>
<dbReference type="CDD" id="cd09272">
    <property type="entry name" value="RNase_HI_RT_Ty1"/>
    <property type="match status" value="1"/>
</dbReference>
<name>A0AAV3RWU6_LITER</name>
<sequence>MLKDAGMLGSKPAKTPIPTWLQLHGDETPLLTDAPREAHLKAALHVLKYLKEPPSQGLFYSRNTVLSLQCYSDADWGTCPETRRSLTGYCVYLGNSLVSWKTKKQTMVSGSSEEAEYRNMVAMTCEIQWIQYLLKDLLLDVLPIDLWCDSKDAIHITSNPVFHEHTKHLDIDCHIVRNQYLNGMIKPQHISTTSQIAELFTKALPKPAFAKLVSKLGM</sequence>
<dbReference type="AlphaFoldDB" id="A0AAV3RWU6"/>
<accession>A0AAV3RWU6</accession>
<dbReference type="InterPro" id="IPR043502">
    <property type="entry name" value="DNA/RNA_pol_sf"/>
</dbReference>
<reference evidence="1 2" key="1">
    <citation type="submission" date="2024-01" db="EMBL/GenBank/DDBJ databases">
        <title>The complete chloroplast genome sequence of Lithospermum erythrorhizon: insights into the phylogenetic relationship among Boraginaceae species and the maternal lineages of purple gromwells.</title>
        <authorList>
            <person name="Okada T."/>
            <person name="Watanabe K."/>
        </authorList>
    </citation>
    <scope>NUCLEOTIDE SEQUENCE [LARGE SCALE GENOMIC DNA]</scope>
</reference>
<keyword evidence="1" id="KW-0675">Receptor</keyword>
<keyword evidence="1" id="KW-0472">Membrane</keyword>
<dbReference type="SUPFAM" id="SSF56672">
    <property type="entry name" value="DNA/RNA polymerases"/>
    <property type="match status" value="1"/>
</dbReference>
<gene>
    <name evidence="1" type="ORF">LIER_31624</name>
</gene>
<keyword evidence="2" id="KW-1185">Reference proteome</keyword>
<dbReference type="EMBL" id="BAABME010011821">
    <property type="protein sequence ID" value="GAA0184336.1"/>
    <property type="molecule type" value="Genomic_DNA"/>
</dbReference>
<proteinExistence type="predicted"/>
<organism evidence="1 2">
    <name type="scientific">Lithospermum erythrorhizon</name>
    <name type="common">Purple gromwell</name>
    <name type="synonym">Lithospermum officinale var. erythrorhizon</name>
    <dbReference type="NCBI Taxonomy" id="34254"/>
    <lineage>
        <taxon>Eukaryota</taxon>
        <taxon>Viridiplantae</taxon>
        <taxon>Streptophyta</taxon>
        <taxon>Embryophyta</taxon>
        <taxon>Tracheophyta</taxon>
        <taxon>Spermatophyta</taxon>
        <taxon>Magnoliopsida</taxon>
        <taxon>eudicotyledons</taxon>
        <taxon>Gunneridae</taxon>
        <taxon>Pentapetalae</taxon>
        <taxon>asterids</taxon>
        <taxon>lamiids</taxon>
        <taxon>Boraginales</taxon>
        <taxon>Boraginaceae</taxon>
        <taxon>Boraginoideae</taxon>
        <taxon>Lithospermeae</taxon>
        <taxon>Lithospermum</taxon>
    </lineage>
</organism>
<dbReference type="Proteomes" id="UP001454036">
    <property type="component" value="Unassembled WGS sequence"/>
</dbReference>
<keyword evidence="1" id="KW-0812">Transmembrane</keyword>
<dbReference type="PANTHER" id="PTHR11439:SF465">
    <property type="entry name" value="REVERSE TRANSCRIPTASE TY1_COPIA-TYPE DOMAIN-CONTAINING PROTEIN"/>
    <property type="match status" value="1"/>
</dbReference>